<proteinExistence type="predicted"/>
<organism evidence="1 2">
    <name type="scientific">Xylanibacter ruminicola</name>
    <name type="common">Prevotella ruminicola</name>
    <dbReference type="NCBI Taxonomy" id="839"/>
    <lineage>
        <taxon>Bacteria</taxon>
        <taxon>Pseudomonadati</taxon>
        <taxon>Bacteroidota</taxon>
        <taxon>Bacteroidia</taxon>
        <taxon>Bacteroidales</taxon>
        <taxon>Prevotellaceae</taxon>
        <taxon>Xylanibacter</taxon>
    </lineage>
</organism>
<evidence type="ECO:0000313" key="2">
    <source>
        <dbReference type="Proteomes" id="UP000806522"/>
    </source>
</evidence>
<dbReference type="EMBL" id="SUYC01000003">
    <property type="protein sequence ID" value="MBE6270054.1"/>
    <property type="molecule type" value="Genomic_DNA"/>
</dbReference>
<protein>
    <submittedName>
        <fullName evidence="1">Type I-C CRISPR-associated protein Cas8c/Csd1</fullName>
    </submittedName>
</protein>
<gene>
    <name evidence="1" type="primary">cas8c</name>
    <name evidence="1" type="ORF">E7101_03780</name>
</gene>
<dbReference type="CDD" id="cd09757">
    <property type="entry name" value="Cas8c_I-C"/>
    <property type="match status" value="1"/>
</dbReference>
<name>A0A9D5P3J9_XYLRU</name>
<evidence type="ECO:0000313" key="1">
    <source>
        <dbReference type="EMBL" id="MBE6270054.1"/>
    </source>
</evidence>
<accession>A0A9D5P3J9</accession>
<reference evidence="1" key="1">
    <citation type="submission" date="2019-04" db="EMBL/GenBank/DDBJ databases">
        <title>Evolution of Biomass-Degrading Anaerobic Consortia Revealed by Metagenomics.</title>
        <authorList>
            <person name="Peng X."/>
        </authorList>
    </citation>
    <scope>NUCLEOTIDE SEQUENCE</scope>
    <source>
        <strain evidence="1">SIG140</strain>
    </source>
</reference>
<sequence length="582" mass="66313">MILSALYDYYERCKETLPPFQRAYVKFKYAILIDEKGKYKGLEGLGDEEGITLLTYRPEERTSAPVPHCFGDNGSYVLGLKDIKPEKTVNLAIELKKNKKNYEAFVKDVETIYKALPHNKYAKAVYLFYQHYDQIVIDQMKDDVNWSGLCKSLNKNITFRIYGDRSVAATDEELIKYKLDNSINANVPMLCLVTGKKVKPVDTTYSTFILGSKSNAKLVSFQVSSGYDSYGKKMGLNAPISEDAEFKYTTSLLSMLSKKSRNKFMVGSRTFLFWASKNDEAGKEAEESVFSMFGFSEKDDDPNKNIEQVRKVFTAIYSGEMKTTSEDKFYILGLAPNSARIAVVYWAEIPLREFAGTICKHFEDMEVVDTRLEKKPYMSLRNILSTVTLGGKVSDATPNLPDAVVKSIFQGIPYPQTLFASCIRRIRAESGDKDKNAVHITRAAIIKAYLNRIDNNQKINVMLDKDNTNQGYLCGRLFAVLDKIQEEANNQHSIRERYMNSASSTPAAVFSTILNLSNHHVENLKNEGRKVFFEKLKQEIISKIDADGFKAQLDLQDQGRFFIGYYHQRQDFFSKNEDNNNE</sequence>
<dbReference type="NCBIfam" id="TIGR01863">
    <property type="entry name" value="cas_Csd1"/>
    <property type="match status" value="1"/>
</dbReference>
<dbReference type="Pfam" id="PF09709">
    <property type="entry name" value="Cas_Csd1"/>
    <property type="match status" value="1"/>
</dbReference>
<dbReference type="AlphaFoldDB" id="A0A9D5P3J9"/>
<comment type="caution">
    <text evidence="1">The sequence shown here is derived from an EMBL/GenBank/DDBJ whole genome shotgun (WGS) entry which is preliminary data.</text>
</comment>
<dbReference type="Proteomes" id="UP000806522">
    <property type="component" value="Unassembled WGS sequence"/>
</dbReference>
<dbReference type="InterPro" id="IPR010144">
    <property type="entry name" value="CRISPR-assoc_prot_Csd1-typ"/>
</dbReference>